<dbReference type="Proteomes" id="UP000002964">
    <property type="component" value="Unassembled WGS sequence"/>
</dbReference>
<keyword evidence="4 7" id="KW-0812">Transmembrane</keyword>
<evidence type="ECO:0000256" key="4">
    <source>
        <dbReference type="ARBA" id="ARBA00022692"/>
    </source>
</evidence>
<sequence>MTLILQPPNGPRIGILGLVTEEASQAGIPLPFIGLFSMVQQLIYQFVTLLVVLDPVGMLAVFVAVVSPLEPRERRKTAVLAISYAFGVLVFFIAAGELLLIQMGIPLLAFQIAGGILLLLYGKEMTLSTHAPGEGTNDSSSGLHALAVYPLAVPAIAGPGAMLTVVLLTDNRQFSLSEQLVTTGVLASVLFVFLLILMAANPIMRAIGPGGANVLRRVMGVLLTAIAVKMLLTAIAHWLSLPPLQ</sequence>
<proteinExistence type="inferred from homology"/>
<organism evidence="8 9">
    <name type="scientific">Thiorhodovibrio frisius</name>
    <dbReference type="NCBI Taxonomy" id="631362"/>
    <lineage>
        <taxon>Bacteria</taxon>
        <taxon>Pseudomonadati</taxon>
        <taxon>Pseudomonadota</taxon>
        <taxon>Gammaproteobacteria</taxon>
        <taxon>Chromatiales</taxon>
        <taxon>Chromatiaceae</taxon>
        <taxon>Thiorhodovibrio</taxon>
    </lineage>
</organism>
<feature type="transmembrane region" description="Helical" evidence="7">
    <location>
        <begin position="78"/>
        <end position="95"/>
    </location>
</feature>
<dbReference type="STRING" id="631362.Thi970DRAFT_00370"/>
<feature type="transmembrane region" description="Helical" evidence="7">
    <location>
        <begin position="143"/>
        <end position="168"/>
    </location>
</feature>
<evidence type="ECO:0000313" key="9">
    <source>
        <dbReference type="Proteomes" id="UP000002964"/>
    </source>
</evidence>
<evidence type="ECO:0000256" key="5">
    <source>
        <dbReference type="ARBA" id="ARBA00022989"/>
    </source>
</evidence>
<comment type="subcellular location">
    <subcellularLocation>
        <location evidence="1 7">Cell membrane</location>
        <topology evidence="1 7">Multi-pass membrane protein</topology>
    </subcellularLocation>
</comment>
<dbReference type="EMBL" id="JH603164">
    <property type="protein sequence ID" value="EIC23855.1"/>
    <property type="molecule type" value="Genomic_DNA"/>
</dbReference>
<accession>H8YW64</accession>
<feature type="transmembrane region" description="Helical" evidence="7">
    <location>
        <begin position="101"/>
        <end position="122"/>
    </location>
</feature>
<gene>
    <name evidence="8" type="ORF">Thi970DRAFT_00370</name>
</gene>
<dbReference type="GO" id="GO:0005886">
    <property type="term" value="C:plasma membrane"/>
    <property type="evidence" value="ECO:0007669"/>
    <property type="project" value="UniProtKB-SubCell"/>
</dbReference>
<protein>
    <recommendedName>
        <fullName evidence="7">UPF0056 membrane protein</fullName>
    </recommendedName>
</protein>
<keyword evidence="6 7" id="KW-0472">Membrane</keyword>
<dbReference type="Pfam" id="PF01914">
    <property type="entry name" value="MarC"/>
    <property type="match status" value="1"/>
</dbReference>
<feature type="transmembrane region" description="Helical" evidence="7">
    <location>
        <begin position="221"/>
        <end position="239"/>
    </location>
</feature>
<dbReference type="eggNOG" id="COG2095">
    <property type="taxonomic scope" value="Bacteria"/>
</dbReference>
<dbReference type="PANTHER" id="PTHR33508:SF1">
    <property type="entry name" value="UPF0056 MEMBRANE PROTEIN YHCE"/>
    <property type="match status" value="1"/>
</dbReference>
<evidence type="ECO:0000256" key="3">
    <source>
        <dbReference type="ARBA" id="ARBA00022475"/>
    </source>
</evidence>
<reference evidence="9" key="1">
    <citation type="submission" date="2011-06" db="EMBL/GenBank/DDBJ databases">
        <authorList>
            <consortium name="US DOE Joint Genome Institute (JGI-PGF)"/>
            <person name="Lucas S."/>
            <person name="Han J."/>
            <person name="Lapidus A."/>
            <person name="Cheng J.-F."/>
            <person name="Goodwin L."/>
            <person name="Pitluck S."/>
            <person name="Peters L."/>
            <person name="Land M.L."/>
            <person name="Hauser L."/>
            <person name="Vogl K."/>
            <person name="Liu Z."/>
            <person name="Overmann J."/>
            <person name="Frigaard N.-U."/>
            <person name="Bryant D.A."/>
            <person name="Woyke T.J."/>
        </authorList>
    </citation>
    <scope>NUCLEOTIDE SEQUENCE [LARGE SCALE GENOMIC DNA]</scope>
    <source>
        <strain evidence="9">970</strain>
    </source>
</reference>
<reference evidence="8 9" key="2">
    <citation type="submission" date="2011-11" db="EMBL/GenBank/DDBJ databases">
        <authorList>
            <consortium name="US DOE Joint Genome Institute"/>
            <person name="Lucas S."/>
            <person name="Han J."/>
            <person name="Lapidus A."/>
            <person name="Cheng J.-F."/>
            <person name="Goodwin L."/>
            <person name="Pitluck S."/>
            <person name="Peters L."/>
            <person name="Ovchinnikova G."/>
            <person name="Zhang X."/>
            <person name="Detter J.C."/>
            <person name="Han C."/>
            <person name="Tapia R."/>
            <person name="Land M."/>
            <person name="Hauser L."/>
            <person name="Kyrpides N."/>
            <person name="Ivanova N."/>
            <person name="Pagani I."/>
            <person name="Vogl K."/>
            <person name="Liu Z."/>
            <person name="Overmann J."/>
            <person name="Frigaard N.-U."/>
            <person name="Bryant D."/>
            <person name="Woyke T."/>
        </authorList>
    </citation>
    <scope>NUCLEOTIDE SEQUENCE [LARGE SCALE GENOMIC DNA]</scope>
    <source>
        <strain evidence="8 9">970</strain>
    </source>
</reference>
<dbReference type="HOGENOM" id="CLU_079909_0_0_6"/>
<dbReference type="RefSeq" id="WP_009146829.1">
    <property type="nucleotide sequence ID" value="NZ_CP121471.1"/>
</dbReference>
<evidence type="ECO:0000313" key="8">
    <source>
        <dbReference type="EMBL" id="EIC23855.1"/>
    </source>
</evidence>
<keyword evidence="9" id="KW-1185">Reference proteome</keyword>
<dbReference type="PANTHER" id="PTHR33508">
    <property type="entry name" value="UPF0056 MEMBRANE PROTEIN YHCE"/>
    <property type="match status" value="1"/>
</dbReference>
<evidence type="ECO:0000256" key="1">
    <source>
        <dbReference type="ARBA" id="ARBA00004651"/>
    </source>
</evidence>
<evidence type="ECO:0000256" key="2">
    <source>
        <dbReference type="ARBA" id="ARBA00009784"/>
    </source>
</evidence>
<comment type="similarity">
    <text evidence="2 7">Belongs to the UPF0056 (MarC) family.</text>
</comment>
<keyword evidence="3" id="KW-1003">Cell membrane</keyword>
<evidence type="ECO:0000256" key="6">
    <source>
        <dbReference type="ARBA" id="ARBA00023136"/>
    </source>
</evidence>
<dbReference type="InterPro" id="IPR002771">
    <property type="entry name" value="Multi_antbiot-R_MarC"/>
</dbReference>
<feature type="transmembrane region" description="Helical" evidence="7">
    <location>
        <begin position="42"/>
        <end position="66"/>
    </location>
</feature>
<name>H8YW64_9GAMM</name>
<keyword evidence="5 7" id="KW-1133">Transmembrane helix</keyword>
<dbReference type="AlphaFoldDB" id="H8YW64"/>
<dbReference type="NCBIfam" id="TIGR00427">
    <property type="entry name" value="NAAT family transporter"/>
    <property type="match status" value="1"/>
</dbReference>
<evidence type="ECO:0000256" key="7">
    <source>
        <dbReference type="RuleBase" id="RU362048"/>
    </source>
</evidence>
<feature type="transmembrane region" description="Helical" evidence="7">
    <location>
        <begin position="180"/>
        <end position="200"/>
    </location>
</feature>